<keyword evidence="2" id="KW-0966">Cell projection</keyword>
<organism evidence="2 3">
    <name type="scientific">Aeromonas simiae</name>
    <dbReference type="NCBI Taxonomy" id="218936"/>
    <lineage>
        <taxon>Bacteria</taxon>
        <taxon>Pseudomonadati</taxon>
        <taxon>Pseudomonadota</taxon>
        <taxon>Gammaproteobacteria</taxon>
        <taxon>Aeromonadales</taxon>
        <taxon>Aeromonadaceae</taxon>
        <taxon>Aeromonas</taxon>
    </lineage>
</organism>
<keyword evidence="2" id="KW-0282">Flagellum</keyword>
<evidence type="ECO:0000259" key="1">
    <source>
        <dbReference type="Pfam" id="PF01052"/>
    </source>
</evidence>
<gene>
    <name evidence="2" type="ORF">FE240_15130</name>
</gene>
<dbReference type="Gene3D" id="2.30.330.10">
    <property type="entry name" value="SpoA-like"/>
    <property type="match status" value="1"/>
</dbReference>
<proteinExistence type="predicted"/>
<accession>A0A5J6WZI2</accession>
<dbReference type="KEGG" id="asim:FE240_15130"/>
<protein>
    <submittedName>
        <fullName evidence="2">FliM/FliN family flagellar motor switch protein</fullName>
    </submittedName>
</protein>
<dbReference type="Pfam" id="PF01052">
    <property type="entry name" value="FliMN_C"/>
    <property type="match status" value="1"/>
</dbReference>
<reference evidence="2 3" key="1">
    <citation type="submission" date="2019-05" db="EMBL/GenBank/DDBJ databases">
        <title>OXA-830, a novel chromosomally encoded expanded-spectrum class D beta-lactamase in Aeromonas simiae.</title>
        <authorList>
            <person name="Zhou W."/>
            <person name="Chen Q."/>
        </authorList>
    </citation>
    <scope>NUCLEOTIDE SEQUENCE [LARGE SCALE GENOMIC DNA]</scope>
    <source>
        <strain evidence="2 3">A6</strain>
    </source>
</reference>
<dbReference type="SUPFAM" id="SSF101801">
    <property type="entry name" value="Surface presentation of antigens (SPOA)"/>
    <property type="match status" value="1"/>
</dbReference>
<dbReference type="AlphaFoldDB" id="A0A5J6WZI2"/>
<evidence type="ECO:0000313" key="3">
    <source>
        <dbReference type="Proteomes" id="UP000594034"/>
    </source>
</evidence>
<dbReference type="InterPro" id="IPR036429">
    <property type="entry name" value="SpoA-like_sf"/>
</dbReference>
<name>A0A5J6WZI2_9GAMM</name>
<evidence type="ECO:0000313" key="2">
    <source>
        <dbReference type="EMBL" id="QFI55900.1"/>
    </source>
</evidence>
<keyword evidence="2" id="KW-0969">Cilium</keyword>
<keyword evidence="3" id="KW-1185">Reference proteome</keyword>
<dbReference type="Proteomes" id="UP000594034">
    <property type="component" value="Chromosome"/>
</dbReference>
<dbReference type="InterPro" id="IPR001543">
    <property type="entry name" value="FliN-like_C"/>
</dbReference>
<sequence length="313" mass="34487">MSMHMVYIYRMRYPLSLIPDQDSLSMPSSLVKSALIPAQVGRTLPTYDLLGAEQADQIQLRLFNVSLGGVAAQVSTCLSQLFHSSDCELSLPPFAVAQPGLPEGERLWVQARASNLEAVQAWFAITPAHLYRMAILFFGGSLQPGAQVVVSKSPSDSELRLFLRLCRYQLENMSSALGWGDMGWELETCAPPALDDAGPLWHSEADLTLSGHHQGWNMWWRPPCVEEGESDAENKLAGKLHTSLPYTPVRLRVVLSQMQMTLAELEQLQVGEVLALDLNESAPALIGTKVCLRGRVAEQAGNLVFQINTVEEE</sequence>
<feature type="domain" description="Flagellar motor switch protein FliN-like C-terminal" evidence="1">
    <location>
        <begin position="247"/>
        <end position="310"/>
    </location>
</feature>
<dbReference type="EMBL" id="CP040449">
    <property type="protein sequence ID" value="QFI55900.1"/>
    <property type="molecule type" value="Genomic_DNA"/>
</dbReference>